<accession>A0A6M0K6J5</accession>
<feature type="repeat" description="TPR" evidence="3">
    <location>
        <begin position="291"/>
        <end position="324"/>
    </location>
</feature>
<evidence type="ECO:0000313" key="5">
    <source>
        <dbReference type="Proteomes" id="UP000483379"/>
    </source>
</evidence>
<dbReference type="SUPFAM" id="SSF48452">
    <property type="entry name" value="TPR-like"/>
    <property type="match status" value="2"/>
</dbReference>
<feature type="repeat" description="TPR" evidence="3">
    <location>
        <begin position="189"/>
        <end position="222"/>
    </location>
</feature>
<proteinExistence type="predicted"/>
<evidence type="ECO:0000256" key="3">
    <source>
        <dbReference type="PROSITE-ProRule" id="PRU00339"/>
    </source>
</evidence>
<dbReference type="PROSITE" id="PS50293">
    <property type="entry name" value="TPR_REGION"/>
    <property type="match status" value="1"/>
</dbReference>
<dbReference type="Pfam" id="PF13181">
    <property type="entry name" value="TPR_8"/>
    <property type="match status" value="2"/>
</dbReference>
<dbReference type="Proteomes" id="UP000483379">
    <property type="component" value="Unassembled WGS sequence"/>
</dbReference>
<feature type="repeat" description="TPR" evidence="3">
    <location>
        <begin position="325"/>
        <end position="358"/>
    </location>
</feature>
<protein>
    <submittedName>
        <fullName evidence="4">Tetratricopeptide repeat protein</fullName>
    </submittedName>
</protein>
<dbReference type="PANTHER" id="PTHR44943">
    <property type="entry name" value="CELLULOSE SYNTHASE OPERON PROTEIN C"/>
    <property type="match status" value="1"/>
</dbReference>
<dbReference type="EMBL" id="JAAIJQ010000254">
    <property type="protein sequence ID" value="NEV65372.1"/>
    <property type="molecule type" value="Genomic_DNA"/>
</dbReference>
<dbReference type="Gene3D" id="1.25.40.10">
    <property type="entry name" value="Tetratricopeptide repeat domain"/>
    <property type="match status" value="4"/>
</dbReference>
<name>A0A6M0K6J5_9GAMM</name>
<dbReference type="PANTHER" id="PTHR44943:SF8">
    <property type="entry name" value="TPR REPEAT-CONTAINING PROTEIN MJ0263"/>
    <property type="match status" value="1"/>
</dbReference>
<feature type="non-terminal residue" evidence="4">
    <location>
        <position position="398"/>
    </location>
</feature>
<evidence type="ECO:0000256" key="2">
    <source>
        <dbReference type="ARBA" id="ARBA00022803"/>
    </source>
</evidence>
<dbReference type="InterPro" id="IPR051685">
    <property type="entry name" value="Ycf3/AcsC/BcsC/TPR_MFPF"/>
</dbReference>
<dbReference type="Pfam" id="PF13432">
    <property type="entry name" value="TPR_16"/>
    <property type="match status" value="3"/>
</dbReference>
<dbReference type="RefSeq" id="WP_164456685.1">
    <property type="nucleotide sequence ID" value="NZ_JAAIJQ010000254.1"/>
</dbReference>
<dbReference type="InterPro" id="IPR019734">
    <property type="entry name" value="TPR_rpt"/>
</dbReference>
<feature type="repeat" description="TPR" evidence="3">
    <location>
        <begin position="223"/>
        <end position="256"/>
    </location>
</feature>
<reference evidence="4 5" key="1">
    <citation type="submission" date="2020-02" db="EMBL/GenBank/DDBJ databases">
        <title>Genome sequences of Thiorhodococcus mannitoliphagus and Thiorhodococcus minor, purple sulfur photosynthetic bacteria in the gammaproteobacterial family, Chromatiaceae.</title>
        <authorList>
            <person name="Aviles F.A."/>
            <person name="Meyer T.E."/>
            <person name="Kyndt J.A."/>
        </authorList>
    </citation>
    <scope>NUCLEOTIDE SEQUENCE [LARGE SCALE GENOMIC DNA]</scope>
    <source>
        <strain evidence="4 5">DSM 11518</strain>
    </source>
</reference>
<organism evidence="4 5">
    <name type="scientific">Thiorhodococcus minor</name>
    <dbReference type="NCBI Taxonomy" id="57489"/>
    <lineage>
        <taxon>Bacteria</taxon>
        <taxon>Pseudomonadati</taxon>
        <taxon>Pseudomonadota</taxon>
        <taxon>Gammaproteobacteria</taxon>
        <taxon>Chromatiales</taxon>
        <taxon>Chromatiaceae</taxon>
        <taxon>Thiorhodococcus</taxon>
    </lineage>
</organism>
<dbReference type="PROSITE" id="PS50005">
    <property type="entry name" value="TPR"/>
    <property type="match status" value="6"/>
</dbReference>
<comment type="caution">
    <text evidence="4">The sequence shown here is derived from an EMBL/GenBank/DDBJ whole genome shotgun (WGS) entry which is preliminary data.</text>
</comment>
<evidence type="ECO:0000313" key="4">
    <source>
        <dbReference type="EMBL" id="NEV65372.1"/>
    </source>
</evidence>
<dbReference type="InterPro" id="IPR011990">
    <property type="entry name" value="TPR-like_helical_dom_sf"/>
</dbReference>
<keyword evidence="2 3" id="KW-0802">TPR repeat</keyword>
<keyword evidence="5" id="KW-1185">Reference proteome</keyword>
<feature type="repeat" description="TPR" evidence="3">
    <location>
        <begin position="257"/>
        <end position="290"/>
    </location>
</feature>
<dbReference type="SMART" id="SM00028">
    <property type="entry name" value="TPR"/>
    <property type="match status" value="8"/>
</dbReference>
<dbReference type="AlphaFoldDB" id="A0A6M0K6J5"/>
<feature type="repeat" description="TPR" evidence="3">
    <location>
        <begin position="155"/>
        <end position="188"/>
    </location>
</feature>
<keyword evidence="1" id="KW-0677">Repeat</keyword>
<evidence type="ECO:0000256" key="1">
    <source>
        <dbReference type="ARBA" id="ARBA00022737"/>
    </source>
</evidence>
<sequence>MTDITALCEAAHAHRRAGRLAVAENLYRALLALDAEHAEAHRHLGLIDIECGRIEPGLEHLRRAVMLAPLVGDYRLSLADALLQSNRPGEALSLLDDPASDAVDASAVRALRERIERHGSGEAGNGDLIDRLKTGRYAEALVLAGERTRSHPQDPFNWKVFGTLLLRQARAEEAVAALRRAIELDARDPETLNSLARAYEDLDRREDAADLYRQALALQPERAEIWCNLGLCLQLLGQLDAALSSSARALELRPGFVKAHQLRGTILKELGRAQEALEAYECALATDSDSLETLNDRGILLQGIGRFEDALASFDRALRLDPGYATGLNNRANALKDLGRLDEALADLERAIALKPDFARAHSNRLFTLNYHPDKSAEEIFAAYRDYERRFGAPLRTG</sequence>
<gene>
    <name evidence="4" type="ORF">G3446_26735</name>
</gene>